<evidence type="ECO:0000313" key="2">
    <source>
        <dbReference type="Proteomes" id="UP001152888"/>
    </source>
</evidence>
<sequence length="91" mass="10530">MNIFLYRTSLFLTSKILKSKSISVAGSWALHIHQGKYFSTEMRDSSSMLENKDIFNGKTDRYKGVTVHSDQEKCNDIDEFKSRLQGTQKVY</sequence>
<keyword evidence="2" id="KW-1185">Reference proteome</keyword>
<name>A0A9P0PHX7_ACAOB</name>
<dbReference type="OrthoDB" id="447842at2759"/>
<proteinExistence type="predicted"/>
<evidence type="ECO:0000313" key="1">
    <source>
        <dbReference type="EMBL" id="CAH1984421.1"/>
    </source>
</evidence>
<protein>
    <submittedName>
        <fullName evidence="1">Uncharacterized protein</fullName>
    </submittedName>
</protein>
<dbReference type="Proteomes" id="UP001152888">
    <property type="component" value="Unassembled WGS sequence"/>
</dbReference>
<dbReference type="AlphaFoldDB" id="A0A9P0PHX7"/>
<dbReference type="EMBL" id="CAKOFQ010006957">
    <property type="protein sequence ID" value="CAH1984421.1"/>
    <property type="molecule type" value="Genomic_DNA"/>
</dbReference>
<organism evidence="1 2">
    <name type="scientific">Acanthoscelides obtectus</name>
    <name type="common">Bean weevil</name>
    <name type="synonym">Bruchus obtectus</name>
    <dbReference type="NCBI Taxonomy" id="200917"/>
    <lineage>
        <taxon>Eukaryota</taxon>
        <taxon>Metazoa</taxon>
        <taxon>Ecdysozoa</taxon>
        <taxon>Arthropoda</taxon>
        <taxon>Hexapoda</taxon>
        <taxon>Insecta</taxon>
        <taxon>Pterygota</taxon>
        <taxon>Neoptera</taxon>
        <taxon>Endopterygota</taxon>
        <taxon>Coleoptera</taxon>
        <taxon>Polyphaga</taxon>
        <taxon>Cucujiformia</taxon>
        <taxon>Chrysomeloidea</taxon>
        <taxon>Chrysomelidae</taxon>
        <taxon>Bruchinae</taxon>
        <taxon>Bruchini</taxon>
        <taxon>Acanthoscelides</taxon>
    </lineage>
</organism>
<gene>
    <name evidence="1" type="ORF">ACAOBT_LOCUS16087</name>
</gene>
<accession>A0A9P0PHX7</accession>
<comment type="caution">
    <text evidence="1">The sequence shown here is derived from an EMBL/GenBank/DDBJ whole genome shotgun (WGS) entry which is preliminary data.</text>
</comment>
<reference evidence="1" key="1">
    <citation type="submission" date="2022-03" db="EMBL/GenBank/DDBJ databases">
        <authorList>
            <person name="Sayadi A."/>
        </authorList>
    </citation>
    <scope>NUCLEOTIDE SEQUENCE</scope>
</reference>